<name>A0A429V7W1_9SPHN</name>
<dbReference type="SUPFAM" id="SSF53756">
    <property type="entry name" value="UDP-Glycosyltransferase/glycogen phosphorylase"/>
    <property type="match status" value="1"/>
</dbReference>
<comment type="caution">
    <text evidence="3">The sequence shown here is derived from an EMBL/GenBank/DDBJ whole genome shotgun (WGS) entry which is preliminary data.</text>
</comment>
<organism evidence="3 4">
    <name type="scientific">Sphingomonas ginkgonis</name>
    <dbReference type="NCBI Taxonomy" id="2315330"/>
    <lineage>
        <taxon>Bacteria</taxon>
        <taxon>Pseudomonadati</taxon>
        <taxon>Pseudomonadota</taxon>
        <taxon>Alphaproteobacteria</taxon>
        <taxon>Sphingomonadales</taxon>
        <taxon>Sphingomonadaceae</taxon>
        <taxon>Sphingomonas</taxon>
    </lineage>
</organism>
<dbReference type="RefSeq" id="WP_126717886.1">
    <property type="nucleotide sequence ID" value="NZ_RWJF01000001.1"/>
</dbReference>
<keyword evidence="4" id="KW-1185">Reference proteome</keyword>
<dbReference type="InterPro" id="IPR050194">
    <property type="entry name" value="Glycosyltransferase_grp1"/>
</dbReference>
<dbReference type="EMBL" id="RWJF01000001">
    <property type="protein sequence ID" value="RST30051.1"/>
    <property type="molecule type" value="Genomic_DNA"/>
</dbReference>
<dbReference type="GO" id="GO:0016757">
    <property type="term" value="F:glycosyltransferase activity"/>
    <property type="evidence" value="ECO:0007669"/>
    <property type="project" value="InterPro"/>
</dbReference>
<protein>
    <submittedName>
        <fullName evidence="3">Glycosyltransferase</fullName>
    </submittedName>
</protein>
<dbReference type="Pfam" id="PF13439">
    <property type="entry name" value="Glyco_transf_4"/>
    <property type="match status" value="1"/>
</dbReference>
<dbReference type="InterPro" id="IPR001296">
    <property type="entry name" value="Glyco_trans_1"/>
</dbReference>
<keyword evidence="3" id="KW-0808">Transferase</keyword>
<evidence type="ECO:0000259" key="1">
    <source>
        <dbReference type="Pfam" id="PF00534"/>
    </source>
</evidence>
<dbReference type="AlphaFoldDB" id="A0A429V7W1"/>
<feature type="domain" description="Glycosyl transferase family 1" evidence="1">
    <location>
        <begin position="210"/>
        <end position="349"/>
    </location>
</feature>
<dbReference type="Proteomes" id="UP000274661">
    <property type="component" value="Unassembled WGS sequence"/>
</dbReference>
<dbReference type="OrthoDB" id="9802525at2"/>
<evidence type="ECO:0000313" key="4">
    <source>
        <dbReference type="Proteomes" id="UP000274661"/>
    </source>
</evidence>
<dbReference type="Gene3D" id="3.40.50.2000">
    <property type="entry name" value="Glycogen Phosphorylase B"/>
    <property type="match status" value="2"/>
</dbReference>
<dbReference type="PANTHER" id="PTHR45947">
    <property type="entry name" value="SULFOQUINOVOSYL TRANSFERASE SQD2"/>
    <property type="match status" value="1"/>
</dbReference>
<evidence type="ECO:0000259" key="2">
    <source>
        <dbReference type="Pfam" id="PF13439"/>
    </source>
</evidence>
<reference evidence="3 4" key="1">
    <citation type="submission" date="2018-12" db="EMBL/GenBank/DDBJ databases">
        <title>Sphingomonas sp. HMF7854 Genome sequencing and assembly.</title>
        <authorList>
            <person name="Cha I."/>
            <person name="Kang H."/>
            <person name="Kim H."/>
            <person name="Kang J."/>
            <person name="Joh K."/>
        </authorList>
    </citation>
    <scope>NUCLEOTIDE SEQUENCE [LARGE SCALE GENOMIC DNA]</scope>
    <source>
        <strain evidence="3 4">HMF7854</strain>
    </source>
</reference>
<feature type="domain" description="Glycosyltransferase subfamily 4-like N-terminal" evidence="2">
    <location>
        <begin position="15"/>
        <end position="186"/>
    </location>
</feature>
<gene>
    <name evidence="3" type="ORF">HMF7854_03830</name>
</gene>
<dbReference type="InterPro" id="IPR028098">
    <property type="entry name" value="Glyco_trans_4-like_N"/>
</dbReference>
<sequence length="394" mass="43088">MRIVDVCAFYSPQGGGVRTYVERKWAAMTALGHEMIVLAPGERDEVVERAPGAILATIAAPKLVLDRRYRYFSDEAALHRALDRWQPDFVEASSPWSSASMVNRWQGAAPRSLVMHADPLASYAYRWFGRVAKRDTIDRGFSWFWRHLRQLDQGTNLVVSASAGLSRRLSAGGLAKIATIPMGVEPGVFSPLRRDSALRAELLAGCGLDERAMLLVGAGRLASEKRWPMVIRAVAEASQDRPIGLVIAGGGREETRVRRATRGLPNVRLLGRLEGRGEFARLLASGDALVHGCESETFCMAAAEARASGLPLIVPDAGGAYDQLLPGAGRAYRAGDMRSLAWAIRRFADHGFVRQHAVATEGARVRTMDEHFAELSRRYEALAGVAERPFLQAA</sequence>
<dbReference type="PANTHER" id="PTHR45947:SF3">
    <property type="entry name" value="SULFOQUINOVOSYL TRANSFERASE SQD2"/>
    <property type="match status" value="1"/>
</dbReference>
<dbReference type="Pfam" id="PF00534">
    <property type="entry name" value="Glycos_transf_1"/>
    <property type="match status" value="1"/>
</dbReference>
<accession>A0A429V7W1</accession>
<proteinExistence type="predicted"/>
<evidence type="ECO:0000313" key="3">
    <source>
        <dbReference type="EMBL" id="RST30051.1"/>
    </source>
</evidence>